<dbReference type="InterPro" id="IPR036388">
    <property type="entry name" value="WH-like_DNA-bd_sf"/>
</dbReference>
<name>A0A1R4JE39_9MICC</name>
<evidence type="ECO:0000313" key="6">
    <source>
        <dbReference type="EMBL" id="TFH99983.1"/>
    </source>
</evidence>
<dbReference type="SUPFAM" id="SSF46785">
    <property type="entry name" value="Winged helix' DNA-binding domain"/>
    <property type="match status" value="1"/>
</dbReference>
<dbReference type="AlphaFoldDB" id="A0A1R4JE39"/>
<dbReference type="InterPro" id="IPR036390">
    <property type="entry name" value="WH_DNA-bd_sf"/>
</dbReference>
<evidence type="ECO:0000313" key="8">
    <source>
        <dbReference type="Proteomes" id="UP000297477"/>
    </source>
</evidence>
<dbReference type="Proteomes" id="UP000196230">
    <property type="component" value="Unassembled WGS sequence"/>
</dbReference>
<keyword evidence="8" id="KW-1185">Reference proteome</keyword>
<dbReference type="InterPro" id="IPR000835">
    <property type="entry name" value="HTH_MarR-typ"/>
</dbReference>
<reference evidence="5 7" key="1">
    <citation type="submission" date="2017-02" db="EMBL/GenBank/DDBJ databases">
        <authorList>
            <person name="Peterson S.W."/>
        </authorList>
    </citation>
    <scope>NUCLEOTIDE SEQUENCE [LARGE SCALE GENOMIC DNA]</scope>
    <source>
        <strain evidence="5 7">2B3F</strain>
    </source>
</reference>
<dbReference type="InterPro" id="IPR023187">
    <property type="entry name" value="Tscrpt_reg_MarR-type_CS"/>
</dbReference>
<dbReference type="RefSeq" id="WP_067190074.1">
    <property type="nucleotide sequence ID" value="NZ_FUKP01000056.1"/>
</dbReference>
<dbReference type="Gene3D" id="1.10.10.10">
    <property type="entry name" value="Winged helix-like DNA-binding domain superfamily/Winged helix DNA-binding domain"/>
    <property type="match status" value="1"/>
</dbReference>
<proteinExistence type="predicted"/>
<dbReference type="PROSITE" id="PS01117">
    <property type="entry name" value="HTH_MARR_1"/>
    <property type="match status" value="1"/>
</dbReference>
<reference evidence="6 8" key="2">
    <citation type="submission" date="2019-03" db="EMBL/GenBank/DDBJ databases">
        <title>Reclassification of Micrococcus aloeverae and Micrococcus yunnanensis as later heterotypic synonyms of Micrococcus luteus.</title>
        <authorList>
            <person name="Huang C.-H."/>
        </authorList>
    </citation>
    <scope>NUCLEOTIDE SEQUENCE [LARGE SCALE GENOMIC DNA]</scope>
    <source>
        <strain evidence="6 8">BCRC 12151</strain>
    </source>
</reference>
<dbReference type="GO" id="GO:0003700">
    <property type="term" value="F:DNA-binding transcription factor activity"/>
    <property type="evidence" value="ECO:0007669"/>
    <property type="project" value="InterPro"/>
</dbReference>
<dbReference type="PROSITE" id="PS50995">
    <property type="entry name" value="HTH_MARR_2"/>
    <property type="match status" value="1"/>
</dbReference>
<organism evidence="5 7">
    <name type="scientific">Micrococcus lylae</name>
    <dbReference type="NCBI Taxonomy" id="1273"/>
    <lineage>
        <taxon>Bacteria</taxon>
        <taxon>Bacillati</taxon>
        <taxon>Actinomycetota</taxon>
        <taxon>Actinomycetes</taxon>
        <taxon>Micrococcales</taxon>
        <taxon>Micrococcaceae</taxon>
        <taxon>Micrococcus</taxon>
    </lineage>
</organism>
<dbReference type="GO" id="GO:0006950">
    <property type="term" value="P:response to stress"/>
    <property type="evidence" value="ECO:0007669"/>
    <property type="project" value="TreeGrafter"/>
</dbReference>
<accession>A0A1R4JE39</accession>
<keyword evidence="2" id="KW-0238">DNA-binding</keyword>
<keyword evidence="1" id="KW-0805">Transcription regulation</keyword>
<dbReference type="PANTHER" id="PTHR33164">
    <property type="entry name" value="TRANSCRIPTIONAL REGULATOR, MARR FAMILY"/>
    <property type="match status" value="1"/>
</dbReference>
<dbReference type="Proteomes" id="UP000297477">
    <property type="component" value="Unassembled WGS sequence"/>
</dbReference>
<evidence type="ECO:0000259" key="4">
    <source>
        <dbReference type="PROSITE" id="PS50995"/>
    </source>
</evidence>
<dbReference type="SMART" id="SM00347">
    <property type="entry name" value="HTH_MARR"/>
    <property type="match status" value="1"/>
</dbReference>
<feature type="domain" description="HTH marR-type" evidence="4">
    <location>
        <begin position="26"/>
        <end position="157"/>
    </location>
</feature>
<gene>
    <name evidence="6" type="ORF">E4A49_04395</name>
    <name evidence="5" type="ORF">FM125_08000</name>
</gene>
<dbReference type="EMBL" id="FUKP01000056">
    <property type="protein sequence ID" value="SJN30286.1"/>
    <property type="molecule type" value="Genomic_DNA"/>
</dbReference>
<sequence length="164" mass="18197">MSSTPLPLGAAAEHPEEFEAAIRDLEGSFVTLVRQYRQLVARHAEQLSPGMSSGAMKAFLTIVNAAPLSPSALAETMLADRAQISRFVKELESLELITREADPKDRRAAVLRPTEEGLRRLHEVRTGPVGGGMRRDLAGWDLEDVRQLGTLLHRFTEERARRAE</sequence>
<dbReference type="InterPro" id="IPR039422">
    <property type="entry name" value="MarR/SlyA-like"/>
</dbReference>
<keyword evidence="3" id="KW-0804">Transcription</keyword>
<dbReference type="EMBL" id="SPKT01000006">
    <property type="protein sequence ID" value="TFH99983.1"/>
    <property type="molecule type" value="Genomic_DNA"/>
</dbReference>
<dbReference type="OrthoDB" id="8966183at2"/>
<protein>
    <submittedName>
        <fullName evidence="6">MarR family transcriptional regulator</fullName>
    </submittedName>
    <submittedName>
        <fullName evidence="5">Transcriptional regulator, MarR family</fullName>
    </submittedName>
</protein>
<dbReference type="GO" id="GO:0003677">
    <property type="term" value="F:DNA binding"/>
    <property type="evidence" value="ECO:0007669"/>
    <property type="project" value="UniProtKB-KW"/>
</dbReference>
<evidence type="ECO:0000256" key="1">
    <source>
        <dbReference type="ARBA" id="ARBA00023015"/>
    </source>
</evidence>
<dbReference type="Pfam" id="PF01047">
    <property type="entry name" value="MarR"/>
    <property type="match status" value="1"/>
</dbReference>
<evidence type="ECO:0000256" key="3">
    <source>
        <dbReference type="ARBA" id="ARBA00023163"/>
    </source>
</evidence>
<evidence type="ECO:0000256" key="2">
    <source>
        <dbReference type="ARBA" id="ARBA00023125"/>
    </source>
</evidence>
<evidence type="ECO:0000313" key="7">
    <source>
        <dbReference type="Proteomes" id="UP000196230"/>
    </source>
</evidence>
<evidence type="ECO:0000313" key="5">
    <source>
        <dbReference type="EMBL" id="SJN30286.1"/>
    </source>
</evidence>
<dbReference type="PRINTS" id="PR00598">
    <property type="entry name" value="HTHMARR"/>
</dbReference>
<dbReference type="PANTHER" id="PTHR33164:SF57">
    <property type="entry name" value="MARR-FAMILY TRANSCRIPTIONAL REGULATOR"/>
    <property type="match status" value="1"/>
</dbReference>